<protein>
    <recommendedName>
        <fullName evidence="4">O-antigen ligase family protein</fullName>
    </recommendedName>
</protein>
<keyword evidence="3" id="KW-1185">Reference proteome</keyword>
<feature type="transmembrane region" description="Helical" evidence="1">
    <location>
        <begin position="341"/>
        <end position="362"/>
    </location>
</feature>
<dbReference type="EMBL" id="JAAGRR010000064">
    <property type="protein sequence ID" value="NDY42540.1"/>
    <property type="molecule type" value="Genomic_DNA"/>
</dbReference>
<feature type="transmembrane region" description="Helical" evidence="1">
    <location>
        <begin position="138"/>
        <end position="161"/>
    </location>
</feature>
<feature type="transmembrane region" description="Helical" evidence="1">
    <location>
        <begin position="109"/>
        <end position="126"/>
    </location>
</feature>
<name>A0A6N9TQ18_DISTH</name>
<reference evidence="2 3" key="1">
    <citation type="submission" date="2020-02" db="EMBL/GenBank/DDBJ databases">
        <title>Comparative genomics of sulfur disproportionating microorganisms.</title>
        <authorList>
            <person name="Ward L.M."/>
            <person name="Bertran E."/>
            <person name="Johnston D.T."/>
        </authorList>
    </citation>
    <scope>NUCLEOTIDE SEQUENCE [LARGE SCALE GENOMIC DNA]</scope>
    <source>
        <strain evidence="2 3">DSM 100025</strain>
    </source>
</reference>
<sequence>MEYLDTRNLGLIMLRNFLIIVLFLLLAFQNIVSVILSPFISIVPIIFIKDFLIIFLLMLFAVSFLFTFMFSRINNIFGYLDICMILWILVICVYIFYPDASNLTSKIISARQLLIVPSFFFVGRLMGKVELWSLNKVVLAISLLVVLFGFFEMIFLGDTFWQKFGINSYMMQKRMGQWAYGPGGLPGNFYTYDFVEWVGRPLRRNVTLLVEPTLSGHFLSYVVVLSFLTRNWIIFVLCFVALLLTFSKGGLVVVFISLGIFALSNKSLFFRFIFILCSFFLFVVIVFFFMEHSQSVRNHVAGLLYNFLLMFKFPLGCGLGRSGNFAKLFSPETEIGIGESYLGAFVGQIGIVGFIIYLWLLSHLYYLSISEQRKLHSIVLAVAFSTCVVASLSESSISYIGSGYIFFLLGLVYTKHIIWRRWYGQKSLVFV</sequence>
<evidence type="ECO:0000256" key="1">
    <source>
        <dbReference type="SAM" id="Phobius"/>
    </source>
</evidence>
<feature type="transmembrane region" description="Helical" evidence="1">
    <location>
        <begin position="268"/>
        <end position="290"/>
    </location>
</feature>
<dbReference type="AlphaFoldDB" id="A0A6N9TQ18"/>
<feature type="transmembrane region" description="Helical" evidence="1">
    <location>
        <begin position="302"/>
        <end position="321"/>
    </location>
</feature>
<feature type="transmembrane region" description="Helical" evidence="1">
    <location>
        <begin position="51"/>
        <end position="70"/>
    </location>
</feature>
<evidence type="ECO:0000313" key="2">
    <source>
        <dbReference type="EMBL" id="NDY42540.1"/>
    </source>
</evidence>
<feature type="transmembrane region" description="Helical" evidence="1">
    <location>
        <begin position="232"/>
        <end position="262"/>
    </location>
</feature>
<feature type="transmembrane region" description="Helical" evidence="1">
    <location>
        <begin position="12"/>
        <end position="39"/>
    </location>
</feature>
<comment type="caution">
    <text evidence="2">The sequence shown here is derived from an EMBL/GenBank/DDBJ whole genome shotgun (WGS) entry which is preliminary data.</text>
</comment>
<feature type="transmembrane region" description="Helical" evidence="1">
    <location>
        <begin position="76"/>
        <end position="97"/>
    </location>
</feature>
<feature type="transmembrane region" description="Helical" evidence="1">
    <location>
        <begin position="374"/>
        <end position="393"/>
    </location>
</feature>
<keyword evidence="1" id="KW-1133">Transmembrane helix</keyword>
<feature type="transmembrane region" description="Helical" evidence="1">
    <location>
        <begin position="399"/>
        <end position="418"/>
    </location>
</feature>
<organism evidence="2 3">
    <name type="scientific">Dissulfurirhabdus thermomarina</name>
    <dbReference type="NCBI Taxonomy" id="1765737"/>
    <lineage>
        <taxon>Bacteria</taxon>
        <taxon>Deltaproteobacteria</taxon>
        <taxon>Dissulfurirhabdaceae</taxon>
        <taxon>Dissulfurirhabdus</taxon>
    </lineage>
</organism>
<dbReference type="RefSeq" id="WP_163298678.1">
    <property type="nucleotide sequence ID" value="NZ_JAAGRR010000064.1"/>
</dbReference>
<keyword evidence="1" id="KW-0472">Membrane</keyword>
<gene>
    <name evidence="2" type="ORF">G3N55_06755</name>
</gene>
<proteinExistence type="predicted"/>
<evidence type="ECO:0008006" key="4">
    <source>
        <dbReference type="Google" id="ProtNLM"/>
    </source>
</evidence>
<keyword evidence="1" id="KW-0812">Transmembrane</keyword>
<accession>A0A6N9TQ18</accession>
<dbReference type="Proteomes" id="UP000469346">
    <property type="component" value="Unassembled WGS sequence"/>
</dbReference>
<evidence type="ECO:0000313" key="3">
    <source>
        <dbReference type="Proteomes" id="UP000469346"/>
    </source>
</evidence>